<dbReference type="GO" id="GO:0005634">
    <property type="term" value="C:nucleus"/>
    <property type="evidence" value="ECO:0007669"/>
    <property type="project" value="UniProtKB-SubCell"/>
</dbReference>
<evidence type="ECO:0000256" key="5">
    <source>
        <dbReference type="PROSITE-ProRule" id="PRU00108"/>
    </source>
</evidence>
<feature type="region of interest" description="Disordered" evidence="6">
    <location>
        <begin position="826"/>
        <end position="850"/>
    </location>
</feature>
<reference evidence="9" key="2">
    <citation type="journal article" date="2023" name="IMA Fungus">
        <title>Comparative genomic study of the Penicillium genus elucidates a diverse pangenome and 15 lateral gene transfer events.</title>
        <authorList>
            <person name="Petersen C."/>
            <person name="Sorensen T."/>
            <person name="Nielsen M.R."/>
            <person name="Sondergaard T.E."/>
            <person name="Sorensen J.L."/>
            <person name="Fitzpatrick D.A."/>
            <person name="Frisvad J.C."/>
            <person name="Nielsen K.L."/>
        </authorList>
    </citation>
    <scope>NUCLEOTIDE SEQUENCE</scope>
    <source>
        <strain evidence="9">IBT 21917</strain>
    </source>
</reference>
<dbReference type="Gene3D" id="3.30.160.60">
    <property type="entry name" value="Classic Zinc Finger"/>
    <property type="match status" value="1"/>
</dbReference>
<dbReference type="InterPro" id="IPR050224">
    <property type="entry name" value="TALE_homeobox"/>
</dbReference>
<feature type="region of interest" description="Disordered" evidence="6">
    <location>
        <begin position="276"/>
        <end position="325"/>
    </location>
</feature>
<dbReference type="InterPro" id="IPR009057">
    <property type="entry name" value="Homeodomain-like_sf"/>
</dbReference>
<feature type="region of interest" description="Disordered" evidence="6">
    <location>
        <begin position="344"/>
        <end position="365"/>
    </location>
</feature>
<dbReference type="Proteomes" id="UP001146351">
    <property type="component" value="Unassembled WGS sequence"/>
</dbReference>
<evidence type="ECO:0000256" key="6">
    <source>
        <dbReference type="SAM" id="MobiDB-lite"/>
    </source>
</evidence>
<dbReference type="InterPro" id="IPR001356">
    <property type="entry name" value="HD"/>
</dbReference>
<keyword evidence="4" id="KW-0862">Zinc</keyword>
<comment type="subcellular location">
    <subcellularLocation>
        <location evidence="5">Nucleus</location>
    </subcellularLocation>
</comment>
<dbReference type="InterPro" id="IPR008422">
    <property type="entry name" value="KN_HD"/>
</dbReference>
<evidence type="ECO:0000256" key="2">
    <source>
        <dbReference type="ARBA" id="ARBA00023155"/>
    </source>
</evidence>
<keyword evidence="4" id="KW-0863">Zinc-finger</keyword>
<dbReference type="Pfam" id="PF05920">
    <property type="entry name" value="Homeobox_KN"/>
    <property type="match status" value="1"/>
</dbReference>
<dbReference type="Gene3D" id="1.10.10.60">
    <property type="entry name" value="Homeodomain-like"/>
    <property type="match status" value="1"/>
</dbReference>
<evidence type="ECO:0000313" key="9">
    <source>
        <dbReference type="EMBL" id="KAJ5161949.1"/>
    </source>
</evidence>
<protein>
    <recommendedName>
        <fullName evidence="11">Homeobox and C2H2 transcription factor</fullName>
    </recommendedName>
</protein>
<dbReference type="GO" id="GO:0008270">
    <property type="term" value="F:zinc ion binding"/>
    <property type="evidence" value="ECO:0007669"/>
    <property type="project" value="UniProtKB-KW"/>
</dbReference>
<evidence type="ECO:0000256" key="4">
    <source>
        <dbReference type="PROSITE-ProRule" id="PRU00042"/>
    </source>
</evidence>
<evidence type="ECO:0008006" key="11">
    <source>
        <dbReference type="Google" id="ProtNLM"/>
    </source>
</evidence>
<dbReference type="GO" id="GO:0006355">
    <property type="term" value="P:regulation of DNA-templated transcription"/>
    <property type="evidence" value="ECO:0007669"/>
    <property type="project" value="InterPro"/>
</dbReference>
<dbReference type="PROSITE" id="PS50157">
    <property type="entry name" value="ZINC_FINGER_C2H2_2"/>
    <property type="match status" value="1"/>
</dbReference>
<keyword evidence="3 5" id="KW-0539">Nucleus</keyword>
<evidence type="ECO:0000256" key="3">
    <source>
        <dbReference type="ARBA" id="ARBA00023242"/>
    </source>
</evidence>
<evidence type="ECO:0000259" key="8">
    <source>
        <dbReference type="PROSITE" id="PS50157"/>
    </source>
</evidence>
<dbReference type="EMBL" id="JAPQKO010000005">
    <property type="protein sequence ID" value="KAJ5161949.1"/>
    <property type="molecule type" value="Genomic_DNA"/>
</dbReference>
<feature type="domain" description="Homeobox" evidence="7">
    <location>
        <begin position="165"/>
        <end position="228"/>
    </location>
</feature>
<dbReference type="SUPFAM" id="SSF46689">
    <property type="entry name" value="Homeodomain-like"/>
    <property type="match status" value="1"/>
</dbReference>
<evidence type="ECO:0000256" key="1">
    <source>
        <dbReference type="ARBA" id="ARBA00023125"/>
    </source>
</evidence>
<dbReference type="AlphaFoldDB" id="A0A9W9I146"/>
<dbReference type="InterPro" id="IPR013087">
    <property type="entry name" value="Znf_C2H2_type"/>
</dbReference>
<reference evidence="9" key="1">
    <citation type="submission" date="2022-11" db="EMBL/GenBank/DDBJ databases">
        <authorList>
            <person name="Petersen C."/>
        </authorList>
    </citation>
    <scope>NUCLEOTIDE SEQUENCE</scope>
    <source>
        <strain evidence="9">IBT 21917</strain>
    </source>
</reference>
<dbReference type="OrthoDB" id="5399138at2759"/>
<name>A0A9W9I146_9EURO</name>
<organism evidence="9 10">
    <name type="scientific">Penicillium capsulatum</name>
    <dbReference type="NCBI Taxonomy" id="69766"/>
    <lineage>
        <taxon>Eukaryota</taxon>
        <taxon>Fungi</taxon>
        <taxon>Dikarya</taxon>
        <taxon>Ascomycota</taxon>
        <taxon>Pezizomycotina</taxon>
        <taxon>Eurotiomycetes</taxon>
        <taxon>Eurotiomycetidae</taxon>
        <taxon>Eurotiales</taxon>
        <taxon>Aspergillaceae</taxon>
        <taxon>Penicillium</taxon>
    </lineage>
</organism>
<feature type="compositionally biased region" description="Low complexity" evidence="6">
    <location>
        <begin position="713"/>
        <end position="723"/>
    </location>
</feature>
<keyword evidence="1 5" id="KW-0238">DNA-binding</keyword>
<feature type="region of interest" description="Disordered" evidence="6">
    <location>
        <begin position="220"/>
        <end position="250"/>
    </location>
</feature>
<dbReference type="CDD" id="cd00086">
    <property type="entry name" value="homeodomain"/>
    <property type="match status" value="1"/>
</dbReference>
<dbReference type="SMART" id="SM00389">
    <property type="entry name" value="HOX"/>
    <property type="match status" value="1"/>
</dbReference>
<dbReference type="PANTHER" id="PTHR11850">
    <property type="entry name" value="HOMEOBOX PROTEIN TRANSCRIPTION FACTORS"/>
    <property type="match status" value="1"/>
</dbReference>
<keyword evidence="2 5" id="KW-0371">Homeobox</keyword>
<proteinExistence type="predicted"/>
<accession>A0A9W9I146</accession>
<feature type="DNA-binding region" description="Homeobox" evidence="5">
    <location>
        <begin position="167"/>
        <end position="229"/>
    </location>
</feature>
<dbReference type="PROSITE" id="PS00028">
    <property type="entry name" value="ZINC_FINGER_C2H2_1"/>
    <property type="match status" value="1"/>
</dbReference>
<evidence type="ECO:0000259" key="7">
    <source>
        <dbReference type="PROSITE" id="PS50071"/>
    </source>
</evidence>
<evidence type="ECO:0000313" key="10">
    <source>
        <dbReference type="Proteomes" id="UP001146351"/>
    </source>
</evidence>
<keyword evidence="4" id="KW-0479">Metal-binding</keyword>
<dbReference type="PROSITE" id="PS50071">
    <property type="entry name" value="HOMEOBOX_2"/>
    <property type="match status" value="1"/>
</dbReference>
<comment type="caution">
    <text evidence="9">The sequence shown here is derived from an EMBL/GenBank/DDBJ whole genome shotgun (WGS) entry which is preliminary data.</text>
</comment>
<feature type="compositionally biased region" description="Basic and acidic residues" evidence="6">
    <location>
        <begin position="840"/>
        <end position="850"/>
    </location>
</feature>
<dbReference type="GO" id="GO:0003677">
    <property type="term" value="F:DNA binding"/>
    <property type="evidence" value="ECO:0007669"/>
    <property type="project" value="UniProtKB-UniRule"/>
</dbReference>
<feature type="region of interest" description="Disordered" evidence="6">
    <location>
        <begin position="694"/>
        <end position="723"/>
    </location>
</feature>
<sequence>MEYFDFEGASSVHESNHQSDDVASVDIEFDESEERAANFNALLEDQPLEFPNDPPVEGTDQYMGDAPVPDQDTGVFPMFRAQEPCDFCRRMGLDCFVAKRGVMNNGCTCCISLWRECSFTHAKVPGRFLETLHPVSENAYIPTGSLTGKKALKSVSGAFGDDSDSRSRKSNARFSRKALDVLKGWLRDHNENPYPTETEKDELKNNTGLTRTQIANWLANARRRGKVRPPVADSSVPGAVQIPGQQTRDVSLMTPLERWKYSPPENEPATISDINRALANPPFDPSRQRPTQAGHVRSRQPGSSANESSRASSEHKRYTASASSLDTSRSSLSDLSFASAFSHRSSRGSFGSMDRKERRRRRKVSLPVNSFNHQKARAVRPFQCTFCTDSFAAKYDWQRHEKSMHLILDKWTCSPTGGVTEDNGILRCVFCFAANPDKDHLETHNYISCQEKSLQERTFFRKDHLNQHLRLMHNAKFQRCMDKWQSSITEIKSRCGFCQLVLNTWKDRVDHLAGHFKNGASMAQWQGDWGFDPWIQERVENAVPPYLIDYEWKSLNPWTTAQAQGDGNSPQLKVPSDSNCHMRLTRELKAYIQNQTAQGIIPTDAMLQSEARQIIYTSDDPWNQTCADNPIWLSILKRDAGLETSVTNENIQFSDLGLQPPFAVHGGLRNAPPATNVLARTVYPGLLPSPAVSSPSLQSPAYPATGHSSAVPSRPGSLSGSYSGSTGMISAGVPAFVSDWGSSLPGNTLASSAPVESTTHPLVQMGFDPEFLQQFNDSYSELTPPGLDGMSLEDPVAYEGTGKQKWAAPVDLPTPDPIAMLNSKEGHLPGSEDAQGMTGFRDHPPNFDFM</sequence>
<feature type="region of interest" description="Disordered" evidence="6">
    <location>
        <begin position="1"/>
        <end position="23"/>
    </location>
</feature>
<gene>
    <name evidence="9" type="ORF">N7492_007341</name>
</gene>
<dbReference type="SMART" id="SM00355">
    <property type="entry name" value="ZnF_C2H2"/>
    <property type="match status" value="3"/>
</dbReference>
<keyword evidence="10" id="KW-1185">Reference proteome</keyword>
<feature type="domain" description="C2H2-type" evidence="8">
    <location>
        <begin position="382"/>
        <end position="405"/>
    </location>
</feature>